<comment type="caution">
    <text evidence="4">The sequence shown here is derived from an EMBL/GenBank/DDBJ whole genome shotgun (WGS) entry which is preliminary data.</text>
</comment>
<protein>
    <recommendedName>
        <fullName evidence="3">Glucose/Sorbosone dehydrogenase domain-containing protein</fullName>
    </recommendedName>
</protein>
<feature type="region of interest" description="Disordered" evidence="1">
    <location>
        <begin position="355"/>
        <end position="381"/>
    </location>
</feature>
<feature type="chain" id="PRO_5039662086" description="Glucose/Sorbosone dehydrogenase domain-containing protein" evidence="2">
    <location>
        <begin position="32"/>
        <end position="381"/>
    </location>
</feature>
<dbReference type="SUPFAM" id="SSF75011">
    <property type="entry name" value="3-carboxy-cis,cis-mucoante lactonizing enzyme"/>
    <property type="match status" value="1"/>
</dbReference>
<gene>
    <name evidence="4" type="ORF">GM1_011_00220</name>
</gene>
<feature type="signal peptide" evidence="2">
    <location>
        <begin position="1"/>
        <end position="31"/>
    </location>
</feature>
<evidence type="ECO:0000256" key="2">
    <source>
        <dbReference type="SAM" id="SignalP"/>
    </source>
</evidence>
<accession>M3UJA5</accession>
<reference evidence="4 5" key="1">
    <citation type="submission" date="2013-02" db="EMBL/GenBank/DDBJ databases">
        <title>Whole genome shotgun sequence of Gordonia malaquae NBRC 108250.</title>
        <authorList>
            <person name="Yoshida I."/>
            <person name="Hosoyama A."/>
            <person name="Tsuchikane K."/>
            <person name="Ando Y."/>
            <person name="Baba S."/>
            <person name="Ohji S."/>
            <person name="Hamada M."/>
            <person name="Tamura T."/>
            <person name="Yamazoe A."/>
            <person name="Yamazaki S."/>
            <person name="Fujita N."/>
        </authorList>
    </citation>
    <scope>NUCLEOTIDE SEQUENCE [LARGE SCALE GENOMIC DNA]</scope>
    <source>
        <strain evidence="4 5">NBRC 108250</strain>
    </source>
</reference>
<name>M3UJA5_GORML</name>
<dbReference type="Gene3D" id="2.120.10.30">
    <property type="entry name" value="TolB, C-terminal domain"/>
    <property type="match status" value="1"/>
</dbReference>
<dbReference type="InterPro" id="IPR011042">
    <property type="entry name" value="6-blade_b-propeller_TolB-like"/>
</dbReference>
<feature type="compositionally biased region" description="Pro residues" evidence="1">
    <location>
        <begin position="56"/>
        <end position="73"/>
    </location>
</feature>
<feature type="compositionally biased region" description="Low complexity" evidence="1">
    <location>
        <begin position="315"/>
        <end position="325"/>
    </location>
</feature>
<feature type="domain" description="Glucose/Sorbosone dehydrogenase" evidence="3">
    <location>
        <begin position="101"/>
        <end position="265"/>
    </location>
</feature>
<evidence type="ECO:0000256" key="1">
    <source>
        <dbReference type="SAM" id="MobiDB-lite"/>
    </source>
</evidence>
<evidence type="ECO:0000259" key="3">
    <source>
        <dbReference type="Pfam" id="PF07995"/>
    </source>
</evidence>
<feature type="region of interest" description="Disordered" evidence="1">
    <location>
        <begin position="37"/>
        <end position="76"/>
    </location>
</feature>
<keyword evidence="2" id="KW-0732">Signal</keyword>
<dbReference type="Pfam" id="PF07995">
    <property type="entry name" value="GSDH"/>
    <property type="match status" value="1"/>
</dbReference>
<dbReference type="STRING" id="410332.SAMN04488550_3129"/>
<dbReference type="eggNOG" id="COG2133">
    <property type="taxonomic scope" value="Bacteria"/>
</dbReference>
<organism evidence="4 5">
    <name type="scientific">Gordonia malaquae NBRC 108250</name>
    <dbReference type="NCBI Taxonomy" id="1223542"/>
    <lineage>
        <taxon>Bacteria</taxon>
        <taxon>Bacillati</taxon>
        <taxon>Actinomycetota</taxon>
        <taxon>Actinomycetes</taxon>
        <taxon>Mycobacteriales</taxon>
        <taxon>Gordoniaceae</taxon>
        <taxon>Gordonia</taxon>
    </lineage>
</organism>
<keyword evidence="5" id="KW-1185">Reference proteome</keyword>
<evidence type="ECO:0000313" key="4">
    <source>
        <dbReference type="EMBL" id="GAC79595.1"/>
    </source>
</evidence>
<dbReference type="AlphaFoldDB" id="M3UJA5"/>
<dbReference type="Proteomes" id="UP000035009">
    <property type="component" value="Unassembled WGS sequence"/>
</dbReference>
<dbReference type="EMBL" id="BAOP01000011">
    <property type="protein sequence ID" value="GAC79595.1"/>
    <property type="molecule type" value="Genomic_DNA"/>
</dbReference>
<sequence>MDGMPLPSLLSRRTAAVAVALVVGTSASGCASFADQETTADEGTFSSVPTGVYRPDAPPAPSRPTDEGPPPTGPCIDPNPSVIATCLASTSGLRPADAQGQTTYVAERTTGKIILSKRFGPQRAIATVDVDASGDGGLIDFEMSPTWMQDQMIFALITTPSDNRVVRIAPTGSVKPILTGIPKGPTGNLGSIAFTSPTELTIATGDAGSPSDARNPSSLAGKILTIDPNRPGARPEVEASGLGSNVALCRDATGGRLFVADSGAAGDRLSLVSQKSLKTLWTWPGRPGVTGCATGTDWIAVSVASKKRIDMFGKPTSASPSVSEPSSEDTSKTYGAVGRLTTFGGAYQLATVNKTAPGTKPVGTDDRVAINMPKPPAEDRT</sequence>
<proteinExistence type="predicted"/>
<dbReference type="InterPro" id="IPR012938">
    <property type="entry name" value="Glc/Sorbosone_DH"/>
</dbReference>
<feature type="region of interest" description="Disordered" evidence="1">
    <location>
        <begin position="312"/>
        <end position="333"/>
    </location>
</feature>
<evidence type="ECO:0000313" key="5">
    <source>
        <dbReference type="Proteomes" id="UP000035009"/>
    </source>
</evidence>